<comment type="caution">
    <text evidence="9">The sequence shown here is derived from an EMBL/GenBank/DDBJ whole genome shotgun (WGS) entry which is preliminary data.</text>
</comment>
<evidence type="ECO:0000313" key="10">
    <source>
        <dbReference type="Proteomes" id="UP001153404"/>
    </source>
</evidence>
<dbReference type="GO" id="GO:0005886">
    <property type="term" value="C:plasma membrane"/>
    <property type="evidence" value="ECO:0007669"/>
    <property type="project" value="UniProtKB-SubCell"/>
</dbReference>
<evidence type="ECO:0000256" key="5">
    <source>
        <dbReference type="ARBA" id="ARBA00022989"/>
    </source>
</evidence>
<keyword evidence="4 7" id="KW-0812">Transmembrane</keyword>
<dbReference type="RefSeq" id="WP_277533090.1">
    <property type="nucleotide sequence ID" value="NZ_JAPDIA010000003.1"/>
</dbReference>
<keyword evidence="6 7" id="KW-0472">Membrane</keyword>
<dbReference type="InterPro" id="IPR035906">
    <property type="entry name" value="MetI-like_sf"/>
</dbReference>
<feature type="transmembrane region" description="Helical" evidence="7">
    <location>
        <begin position="140"/>
        <end position="163"/>
    </location>
</feature>
<keyword evidence="3" id="KW-1003">Cell membrane</keyword>
<evidence type="ECO:0000313" key="9">
    <source>
        <dbReference type="EMBL" id="MDG0809673.1"/>
    </source>
</evidence>
<gene>
    <name evidence="9" type="ORF">OMP40_10190</name>
</gene>
<feature type="transmembrane region" description="Helical" evidence="7">
    <location>
        <begin position="12"/>
        <end position="33"/>
    </location>
</feature>
<dbReference type="Proteomes" id="UP001153404">
    <property type="component" value="Unassembled WGS sequence"/>
</dbReference>
<feature type="transmembrane region" description="Helical" evidence="7">
    <location>
        <begin position="245"/>
        <end position="264"/>
    </location>
</feature>
<name>A0A9X4KS41_9BACL</name>
<dbReference type="PANTHER" id="PTHR43744">
    <property type="entry name" value="ABC TRANSPORTER PERMEASE PROTEIN MG189-RELATED-RELATED"/>
    <property type="match status" value="1"/>
</dbReference>
<evidence type="ECO:0000256" key="1">
    <source>
        <dbReference type="ARBA" id="ARBA00004651"/>
    </source>
</evidence>
<evidence type="ECO:0000256" key="2">
    <source>
        <dbReference type="ARBA" id="ARBA00022448"/>
    </source>
</evidence>
<dbReference type="CDD" id="cd06261">
    <property type="entry name" value="TM_PBP2"/>
    <property type="match status" value="1"/>
</dbReference>
<comment type="subcellular location">
    <subcellularLocation>
        <location evidence="1 7">Cell membrane</location>
        <topology evidence="1 7">Multi-pass membrane protein</topology>
    </subcellularLocation>
</comment>
<dbReference type="PROSITE" id="PS50928">
    <property type="entry name" value="ABC_TM1"/>
    <property type="match status" value="1"/>
</dbReference>
<feature type="transmembrane region" description="Helical" evidence="7">
    <location>
        <begin position="184"/>
        <end position="209"/>
    </location>
</feature>
<accession>A0A9X4KS41</accession>
<keyword evidence="2 7" id="KW-0813">Transport</keyword>
<organism evidence="9 10">
    <name type="scientific">Cohnella rhizosphaerae</name>
    <dbReference type="NCBI Taxonomy" id="1457232"/>
    <lineage>
        <taxon>Bacteria</taxon>
        <taxon>Bacillati</taxon>
        <taxon>Bacillota</taxon>
        <taxon>Bacilli</taxon>
        <taxon>Bacillales</taxon>
        <taxon>Paenibacillaceae</taxon>
        <taxon>Cohnella</taxon>
    </lineage>
</organism>
<keyword evidence="10" id="KW-1185">Reference proteome</keyword>
<evidence type="ECO:0000256" key="4">
    <source>
        <dbReference type="ARBA" id="ARBA00022692"/>
    </source>
</evidence>
<comment type="similarity">
    <text evidence="7">Belongs to the binding-protein-dependent transport system permease family.</text>
</comment>
<dbReference type="GO" id="GO:0055085">
    <property type="term" value="P:transmembrane transport"/>
    <property type="evidence" value="ECO:0007669"/>
    <property type="project" value="InterPro"/>
</dbReference>
<evidence type="ECO:0000256" key="7">
    <source>
        <dbReference type="RuleBase" id="RU363032"/>
    </source>
</evidence>
<feature type="domain" description="ABC transmembrane type-1" evidence="8">
    <location>
        <begin position="72"/>
        <end position="264"/>
    </location>
</feature>
<dbReference type="Gene3D" id="1.10.3720.10">
    <property type="entry name" value="MetI-like"/>
    <property type="match status" value="1"/>
</dbReference>
<keyword evidence="5 7" id="KW-1133">Transmembrane helix</keyword>
<feature type="transmembrane region" description="Helical" evidence="7">
    <location>
        <begin position="107"/>
        <end position="128"/>
    </location>
</feature>
<feature type="transmembrane region" description="Helical" evidence="7">
    <location>
        <begin position="75"/>
        <end position="95"/>
    </location>
</feature>
<evidence type="ECO:0000256" key="6">
    <source>
        <dbReference type="ARBA" id="ARBA00023136"/>
    </source>
</evidence>
<protein>
    <submittedName>
        <fullName evidence="9">Carbohydrate ABC transporter permease</fullName>
    </submittedName>
</protein>
<dbReference type="AlphaFoldDB" id="A0A9X4KS41"/>
<reference evidence="9" key="1">
    <citation type="submission" date="2022-10" db="EMBL/GenBank/DDBJ databases">
        <title>Comparative genomic analysis of Cohnella hashimotonis sp. nov., isolated from the International Space Station.</title>
        <authorList>
            <person name="Simpson A."/>
            <person name="Venkateswaran K."/>
        </authorList>
    </citation>
    <scope>NUCLEOTIDE SEQUENCE</scope>
    <source>
        <strain evidence="9">DSM 28161</strain>
    </source>
</reference>
<sequence>MNRERSLRYRLAGIEVFAILLALLFLAPFYFVLVNSLKTLGEILVDAASLPDAYKFSNYSRVWDMIRFPTALRNSVVITAISVAGIVTISSMTAYRLVRKPTRFNNLLFLAFISSMIIPFQSVMLQLVRVTSILELRGDLLGIVVCYLGFGLALSVFLFHGFIKGVPLEIEEAAVMDGCSPYGVFWRIVFPLLKPIAVTVVILNTLWIWNDYLLPVLIIGSNKDLTTIPLAVTRFFGQYTKQWDLALAGLAMSVTPIVLLFLLLQKYIVEGITAGSVKG</sequence>
<proteinExistence type="inferred from homology"/>
<dbReference type="InterPro" id="IPR000515">
    <property type="entry name" value="MetI-like"/>
</dbReference>
<evidence type="ECO:0000259" key="8">
    <source>
        <dbReference type="PROSITE" id="PS50928"/>
    </source>
</evidence>
<dbReference type="PANTHER" id="PTHR43744:SF12">
    <property type="entry name" value="ABC TRANSPORTER PERMEASE PROTEIN MG189-RELATED"/>
    <property type="match status" value="1"/>
</dbReference>
<dbReference type="SUPFAM" id="SSF161098">
    <property type="entry name" value="MetI-like"/>
    <property type="match status" value="1"/>
</dbReference>
<evidence type="ECO:0000256" key="3">
    <source>
        <dbReference type="ARBA" id="ARBA00022475"/>
    </source>
</evidence>
<dbReference type="Pfam" id="PF00528">
    <property type="entry name" value="BPD_transp_1"/>
    <property type="match status" value="1"/>
</dbReference>
<dbReference type="EMBL" id="JAPDIA010000003">
    <property type="protein sequence ID" value="MDG0809673.1"/>
    <property type="molecule type" value="Genomic_DNA"/>
</dbReference>